<dbReference type="InterPro" id="IPR050640">
    <property type="entry name" value="Bact_2-comp_sensor_kinase"/>
</dbReference>
<comment type="caution">
    <text evidence="4">The sequence shown here is derived from an EMBL/GenBank/DDBJ whole genome shotgun (WGS) entry which is preliminary data.</text>
</comment>
<dbReference type="PANTHER" id="PTHR34220:SF7">
    <property type="entry name" value="SENSOR HISTIDINE KINASE YPDA"/>
    <property type="match status" value="1"/>
</dbReference>
<evidence type="ECO:0000256" key="2">
    <source>
        <dbReference type="SAM" id="Phobius"/>
    </source>
</evidence>
<evidence type="ECO:0000259" key="3">
    <source>
        <dbReference type="Pfam" id="PF06580"/>
    </source>
</evidence>
<keyword evidence="1" id="KW-0175">Coiled coil</keyword>
<dbReference type="AlphaFoldDB" id="A0AAE3E9B8"/>
<keyword evidence="4" id="KW-0808">Transferase</keyword>
<keyword evidence="2" id="KW-1133">Transmembrane helix</keyword>
<gene>
    <name evidence="4" type="ORF">LKD81_01920</name>
</gene>
<dbReference type="Gene3D" id="3.30.565.10">
    <property type="entry name" value="Histidine kinase-like ATPase, C-terminal domain"/>
    <property type="match status" value="1"/>
</dbReference>
<dbReference type="EMBL" id="JAJEQR010000004">
    <property type="protein sequence ID" value="MCC2229760.1"/>
    <property type="molecule type" value="Genomic_DNA"/>
</dbReference>
<name>A0AAE3E9B8_9FIRM</name>
<evidence type="ECO:0000313" key="5">
    <source>
        <dbReference type="Proteomes" id="UP001198182"/>
    </source>
</evidence>
<feature type="domain" description="Signal transduction histidine kinase internal region" evidence="3">
    <location>
        <begin position="389"/>
        <end position="467"/>
    </location>
</feature>
<keyword evidence="4" id="KW-0418">Kinase</keyword>
<reference evidence="4" key="1">
    <citation type="submission" date="2021-10" db="EMBL/GenBank/DDBJ databases">
        <title>Anaerobic single-cell dispensing facilitates the cultivation of human gut bacteria.</title>
        <authorList>
            <person name="Afrizal A."/>
        </authorList>
    </citation>
    <scope>NUCLEOTIDE SEQUENCE</scope>
    <source>
        <strain evidence="4">CLA-AA-H215</strain>
    </source>
</reference>
<dbReference type="InterPro" id="IPR036890">
    <property type="entry name" value="HATPase_C_sf"/>
</dbReference>
<dbReference type="GO" id="GO:0016020">
    <property type="term" value="C:membrane"/>
    <property type="evidence" value="ECO:0007669"/>
    <property type="project" value="InterPro"/>
</dbReference>
<dbReference type="InterPro" id="IPR010559">
    <property type="entry name" value="Sig_transdc_His_kin_internal"/>
</dbReference>
<protein>
    <submittedName>
        <fullName evidence="4">Histidine kinase</fullName>
    </submittedName>
</protein>
<dbReference type="SUPFAM" id="SSF55874">
    <property type="entry name" value="ATPase domain of HSP90 chaperone/DNA topoisomerase II/histidine kinase"/>
    <property type="match status" value="1"/>
</dbReference>
<proteinExistence type="predicted"/>
<feature type="coiled-coil region" evidence="1">
    <location>
        <begin position="372"/>
        <end position="399"/>
    </location>
</feature>
<keyword evidence="5" id="KW-1185">Reference proteome</keyword>
<dbReference type="GO" id="GO:0000155">
    <property type="term" value="F:phosphorelay sensor kinase activity"/>
    <property type="evidence" value="ECO:0007669"/>
    <property type="project" value="InterPro"/>
</dbReference>
<keyword evidence="2" id="KW-0472">Membrane</keyword>
<evidence type="ECO:0000256" key="1">
    <source>
        <dbReference type="SAM" id="Coils"/>
    </source>
</evidence>
<feature type="transmembrane region" description="Helical" evidence="2">
    <location>
        <begin position="12"/>
        <end position="33"/>
    </location>
</feature>
<organism evidence="4 5">
    <name type="scientific">Hominifimenecus microfluidus</name>
    <dbReference type="NCBI Taxonomy" id="2885348"/>
    <lineage>
        <taxon>Bacteria</taxon>
        <taxon>Bacillati</taxon>
        <taxon>Bacillota</taxon>
        <taxon>Clostridia</taxon>
        <taxon>Lachnospirales</taxon>
        <taxon>Lachnospiraceae</taxon>
        <taxon>Hominifimenecus</taxon>
    </lineage>
</organism>
<evidence type="ECO:0000313" key="4">
    <source>
        <dbReference type="EMBL" id="MCC2229760.1"/>
    </source>
</evidence>
<dbReference type="RefSeq" id="WP_308452547.1">
    <property type="nucleotide sequence ID" value="NZ_JAJEQR010000004.1"/>
</dbReference>
<dbReference type="Pfam" id="PF06580">
    <property type="entry name" value="His_kinase"/>
    <property type="match status" value="1"/>
</dbReference>
<dbReference type="Proteomes" id="UP001198182">
    <property type="component" value="Unassembled WGS sequence"/>
</dbReference>
<dbReference type="PANTHER" id="PTHR34220">
    <property type="entry name" value="SENSOR HISTIDINE KINASE YPDA"/>
    <property type="match status" value="1"/>
</dbReference>
<accession>A0AAE3E9B8</accession>
<sequence length="602" mass="68772">MKLRKVGFQQRLISLLVVTMLVTFLIVAVSTQFSTRNNIINNAIRMQNEALEIKTSLFDVYLQRIQQLSNNLYSNADVYKQIQIEEPDSTNSYRIFLFLKSLRSMSPGTDLYQIYLDNYSSGLGYLVSEKASSYGTSRYHIKMPYTIPRDKVWGEGPLLSSSYGFSIRTSGRSIYSFHKRLYDYAHVKPLATISFDVEVTALRNYLFGEENDANSIFYLIQDPGEIIFTNGFPLTQQQINTIMENCESNGWSDIKLNDFSGIAFVGDAQLEDLNFHLVQMISYDDIFSEANQVFTNNILLMMFAFLFSCLLITSLVHQVSQPLHDLDSYVTAMEKQGLHPDSPCRLKDYVHYDRDDEIGHLAIHTEQSFLALQEMFSRQENLNQAYRTAEAKMLQAQINPHFLYNSLQSIASVALQHGDKETFRYITQLGGMMQYSMNLQQNTVPLQKEFEHVKTYIALQNVRFAHELHYEAELQPEAADILVPKMILQPLAGNAYKHGNVCRKENSYFYLSAQIHDNNLIIITENNGDSCPEEKINQLNLALMNPTSSELSGDSGIGLKNVLHRLRIYFGEETQMRLTANSEGGVRITLTIPLTDARIDSQ</sequence>
<dbReference type="Gene3D" id="6.10.340.10">
    <property type="match status" value="1"/>
</dbReference>
<keyword evidence="2" id="KW-0812">Transmembrane</keyword>